<organism evidence="1 2">
    <name type="scientific">Methanothrix soehngenii (strain ATCC 5969 / DSM 3671 / JCM 10134 / NBRC 103675 / OCM 69 / GP-6)</name>
    <name type="common">Methanosaeta concilii</name>
    <dbReference type="NCBI Taxonomy" id="990316"/>
    <lineage>
        <taxon>Archaea</taxon>
        <taxon>Methanobacteriati</taxon>
        <taxon>Methanobacteriota</taxon>
        <taxon>Stenosarchaea group</taxon>
        <taxon>Methanomicrobia</taxon>
        <taxon>Methanotrichales</taxon>
        <taxon>Methanotrichaceae</taxon>
        <taxon>Methanothrix</taxon>
    </lineage>
</organism>
<evidence type="ECO:0000313" key="2">
    <source>
        <dbReference type="Proteomes" id="UP000007807"/>
    </source>
</evidence>
<dbReference type="KEGG" id="mcj:MCON_2132"/>
<keyword evidence="2" id="KW-1185">Reference proteome</keyword>
<dbReference type="InParanoid" id="F4BXA7"/>
<accession>F4BXA7</accession>
<reference evidence="1 2" key="1">
    <citation type="journal article" date="2011" name="J. Bacteriol.">
        <title>Complete genome sequence of Methanosaeta concilii, a specialist in aceticlastic methanogenesis.</title>
        <authorList>
            <person name="Barber R.D."/>
            <person name="Zhang L."/>
            <person name="Harnack M."/>
            <person name="Olson M.V."/>
            <person name="Kaul R."/>
            <person name="Ingram-Smith C."/>
            <person name="Smith K.S."/>
        </authorList>
    </citation>
    <scope>NUCLEOTIDE SEQUENCE [LARGE SCALE GENOMIC DNA]</scope>
    <source>
        <strain evidence="2">ATCC 5969 / DSM 3671 / JCM 10134 / NBRC 103675 / OCM 69 / GP-6</strain>
    </source>
</reference>
<dbReference type="HOGENOM" id="CLU_1092427_0_0_2"/>
<sequence length="234" mass="25389">MSIRQIGSLLANAVNMKTSPVCVYGSDQVPENAVRSSSFSDCLACNMYQIAEGRITGPVYAGNDPSHLFCRCMGGPAWFGYRGFDPRLPGLMSTGSEAAKQDGKHLKENENIACETYKAVGEIKTLGRYVVMRRCDDFQEDPGVKCIVCFASGEQIRDLCALAHFGSHNVFNLISVPWGPACATLVTYPAGMAENASLSQISIGPTILPPGVGCPKTAWPWESRQRSPGRWPMM</sequence>
<protein>
    <recommendedName>
        <fullName evidence="3">DUF169 domain-containing protein</fullName>
    </recommendedName>
</protein>
<name>F4BXA7_METSG</name>
<dbReference type="Proteomes" id="UP000007807">
    <property type="component" value="Chromosome"/>
</dbReference>
<dbReference type="EMBL" id="CP002565">
    <property type="protein sequence ID" value="AEB68663.1"/>
    <property type="molecule type" value="Genomic_DNA"/>
</dbReference>
<proteinExistence type="predicted"/>
<evidence type="ECO:0008006" key="3">
    <source>
        <dbReference type="Google" id="ProtNLM"/>
    </source>
</evidence>
<dbReference type="AlphaFoldDB" id="F4BXA7"/>
<dbReference type="Pfam" id="PF02596">
    <property type="entry name" value="DUF169"/>
    <property type="match status" value="1"/>
</dbReference>
<dbReference type="InterPro" id="IPR003748">
    <property type="entry name" value="DUF169"/>
</dbReference>
<dbReference type="STRING" id="990316.MCON_2132"/>
<evidence type="ECO:0000313" key="1">
    <source>
        <dbReference type="EMBL" id="AEB68663.1"/>
    </source>
</evidence>
<gene>
    <name evidence="1" type="ordered locus">MCON_2132</name>
</gene>